<sequence>MVMQTRQEVVTALEEHGCQNLTRQLDQSAHTTVPFAQGGFGDVFRGRLYSGASTAIKTLRVRESDVSRGGDQKRAARELYTWSKCKHPNVVELMGLAVFNDTIAMLSLWEENGNLTHYLLRNPSADRYQLSIGISAGVAYIHENGIVHGDTKGVNVLVAQNGIPKLMDFGTAHLVGGDLQFQDNEPDPGQPTGSTLHQERSHAASAMGSHVYEHINGSVDHANLIAPTLAFTLTKRGLNLSPRWAAPELFSEEVKGTTTASDVYALGMTILKYLQETFTSTVPFIEIKSDHAVIKEVALHKRTPLRPQEVIPERSLYGDQLWDILTECWSYDPQDRPSAGDVWNQMKLITPETLKESETEPEESRVELEEEGRSEQEIA</sequence>
<dbReference type="InterPro" id="IPR051681">
    <property type="entry name" value="Ser/Thr_Kinases-Pseudokinases"/>
</dbReference>
<gene>
    <name evidence="3" type="ORF">RDB_LOCUS53252</name>
</gene>
<reference evidence="3" key="1">
    <citation type="submission" date="2021-01" db="EMBL/GenBank/DDBJ databases">
        <authorList>
            <person name="Kaushik A."/>
        </authorList>
    </citation>
    <scope>NUCLEOTIDE SEQUENCE</scope>
    <source>
        <strain evidence="3">AG6-10EEA</strain>
    </source>
</reference>
<feature type="compositionally biased region" description="Basic and acidic residues" evidence="1">
    <location>
        <begin position="353"/>
        <end position="379"/>
    </location>
</feature>
<evidence type="ECO:0000259" key="2">
    <source>
        <dbReference type="PROSITE" id="PS50011"/>
    </source>
</evidence>
<dbReference type="GO" id="GO:0005524">
    <property type="term" value="F:ATP binding"/>
    <property type="evidence" value="ECO:0007669"/>
    <property type="project" value="InterPro"/>
</dbReference>
<dbReference type="SUPFAM" id="SSF56112">
    <property type="entry name" value="Protein kinase-like (PK-like)"/>
    <property type="match status" value="1"/>
</dbReference>
<dbReference type="InterPro" id="IPR000719">
    <property type="entry name" value="Prot_kinase_dom"/>
</dbReference>
<dbReference type="Pfam" id="PF07714">
    <property type="entry name" value="PK_Tyr_Ser-Thr"/>
    <property type="match status" value="1"/>
</dbReference>
<comment type="caution">
    <text evidence="3">The sequence shown here is derived from an EMBL/GenBank/DDBJ whole genome shotgun (WGS) entry which is preliminary data.</text>
</comment>
<organism evidence="3 4">
    <name type="scientific">Rhizoctonia solani</name>
    <dbReference type="NCBI Taxonomy" id="456999"/>
    <lineage>
        <taxon>Eukaryota</taxon>
        <taxon>Fungi</taxon>
        <taxon>Dikarya</taxon>
        <taxon>Basidiomycota</taxon>
        <taxon>Agaricomycotina</taxon>
        <taxon>Agaricomycetes</taxon>
        <taxon>Cantharellales</taxon>
        <taxon>Ceratobasidiaceae</taxon>
        <taxon>Rhizoctonia</taxon>
    </lineage>
</organism>
<dbReference type="Proteomes" id="UP000663853">
    <property type="component" value="Unassembled WGS sequence"/>
</dbReference>
<proteinExistence type="predicted"/>
<dbReference type="GO" id="GO:0004674">
    <property type="term" value="F:protein serine/threonine kinase activity"/>
    <property type="evidence" value="ECO:0007669"/>
    <property type="project" value="TreeGrafter"/>
</dbReference>
<evidence type="ECO:0000313" key="3">
    <source>
        <dbReference type="EMBL" id="CAE6454568.1"/>
    </source>
</evidence>
<dbReference type="AlphaFoldDB" id="A0A8H3BDK8"/>
<feature type="region of interest" description="Disordered" evidence="1">
    <location>
        <begin position="351"/>
        <end position="379"/>
    </location>
</feature>
<dbReference type="EMBL" id="CAJMXA010001200">
    <property type="protein sequence ID" value="CAE6454568.1"/>
    <property type="molecule type" value="Genomic_DNA"/>
</dbReference>
<name>A0A8H3BDK8_9AGAM</name>
<dbReference type="Pfam" id="PF00069">
    <property type="entry name" value="Pkinase"/>
    <property type="match status" value="1"/>
</dbReference>
<dbReference type="InterPro" id="IPR011009">
    <property type="entry name" value="Kinase-like_dom_sf"/>
</dbReference>
<evidence type="ECO:0000256" key="1">
    <source>
        <dbReference type="SAM" id="MobiDB-lite"/>
    </source>
</evidence>
<dbReference type="Gene3D" id="1.10.510.10">
    <property type="entry name" value="Transferase(Phosphotransferase) domain 1"/>
    <property type="match status" value="2"/>
</dbReference>
<accession>A0A8H3BDK8</accession>
<protein>
    <recommendedName>
        <fullName evidence="2">Protein kinase domain-containing protein</fullName>
    </recommendedName>
</protein>
<dbReference type="PANTHER" id="PTHR44329">
    <property type="entry name" value="SERINE/THREONINE-PROTEIN KINASE TNNI3K-RELATED"/>
    <property type="match status" value="1"/>
</dbReference>
<feature type="domain" description="Protein kinase" evidence="2">
    <location>
        <begin position="29"/>
        <end position="349"/>
    </location>
</feature>
<evidence type="ECO:0000313" key="4">
    <source>
        <dbReference type="Proteomes" id="UP000663853"/>
    </source>
</evidence>
<dbReference type="InterPro" id="IPR001245">
    <property type="entry name" value="Ser-Thr/Tyr_kinase_cat_dom"/>
</dbReference>
<dbReference type="PROSITE" id="PS50011">
    <property type="entry name" value="PROTEIN_KINASE_DOM"/>
    <property type="match status" value="1"/>
</dbReference>